<keyword evidence="3" id="KW-0520">NAD</keyword>
<keyword evidence="4 6" id="KW-0456">Lyase</keyword>
<evidence type="ECO:0000256" key="4">
    <source>
        <dbReference type="ARBA" id="ARBA00023239"/>
    </source>
</evidence>
<evidence type="ECO:0000256" key="3">
    <source>
        <dbReference type="ARBA" id="ARBA00023027"/>
    </source>
</evidence>
<dbReference type="GO" id="GO:0008460">
    <property type="term" value="F:dTDP-glucose 4,6-dehydratase activity"/>
    <property type="evidence" value="ECO:0007669"/>
    <property type="project" value="UniProtKB-EC"/>
</dbReference>
<dbReference type="GO" id="GO:0005737">
    <property type="term" value="C:cytoplasm"/>
    <property type="evidence" value="ECO:0007669"/>
    <property type="project" value="TreeGrafter"/>
</dbReference>
<dbReference type="AlphaFoldDB" id="A0A1E3X6C2"/>
<dbReference type="PANTHER" id="PTHR43078:SF6">
    <property type="entry name" value="UDP-GLUCURONIC ACID DECARBOXYLASE 1"/>
    <property type="match status" value="1"/>
</dbReference>
<evidence type="ECO:0000256" key="2">
    <source>
        <dbReference type="ARBA" id="ARBA00022793"/>
    </source>
</evidence>
<sequence>MVVPTFVKQALLNSPISVYGDGKQSRCFLHVEDAVNAVTKLANDPDAVGEIFNVGSDKEIKIEELAKLVKEITGSNSEIVYIPYNQAYEEGFEDMQRRTRTFLRSGRLLTMNQLQIYSRFLRP</sequence>
<dbReference type="PANTHER" id="PTHR43078">
    <property type="entry name" value="UDP-GLUCURONIC ACID DECARBOXYLASE-RELATED"/>
    <property type="match status" value="1"/>
</dbReference>
<evidence type="ECO:0000259" key="5">
    <source>
        <dbReference type="Pfam" id="PF01370"/>
    </source>
</evidence>
<dbReference type="SUPFAM" id="SSF51735">
    <property type="entry name" value="NAD(P)-binding Rossmann-fold domains"/>
    <property type="match status" value="1"/>
</dbReference>
<dbReference type="GO" id="GO:0042732">
    <property type="term" value="P:D-xylose metabolic process"/>
    <property type="evidence" value="ECO:0007669"/>
    <property type="project" value="InterPro"/>
</dbReference>
<evidence type="ECO:0000256" key="1">
    <source>
        <dbReference type="ARBA" id="ARBA00001911"/>
    </source>
</evidence>
<comment type="caution">
    <text evidence="6">The sequence shown here is derived from an EMBL/GenBank/DDBJ whole genome shotgun (WGS) entry which is preliminary data.</text>
</comment>
<protein>
    <submittedName>
        <fullName evidence="6">dTDP-glucose 4,6-dehydratase</fullName>
        <ecNumber evidence="6">4.2.1.46</ecNumber>
    </submittedName>
</protein>
<dbReference type="Gene3D" id="3.40.50.720">
    <property type="entry name" value="NAD(P)-binding Rossmann-like Domain"/>
    <property type="match status" value="1"/>
</dbReference>
<feature type="domain" description="NAD-dependent epimerase/dehydratase" evidence="5">
    <location>
        <begin position="2"/>
        <end position="55"/>
    </location>
</feature>
<dbReference type="InterPro" id="IPR036291">
    <property type="entry name" value="NAD(P)-bd_dom_sf"/>
</dbReference>
<dbReference type="InterPro" id="IPR044516">
    <property type="entry name" value="UXS-like"/>
</dbReference>
<dbReference type="Proteomes" id="UP000094056">
    <property type="component" value="Unassembled WGS sequence"/>
</dbReference>
<accession>A0A1E3X6C2</accession>
<dbReference type="GO" id="GO:0070403">
    <property type="term" value="F:NAD+ binding"/>
    <property type="evidence" value="ECO:0007669"/>
    <property type="project" value="InterPro"/>
</dbReference>
<dbReference type="Pfam" id="PF01370">
    <property type="entry name" value="Epimerase"/>
    <property type="match status" value="1"/>
</dbReference>
<dbReference type="EC" id="4.2.1.46" evidence="6"/>
<dbReference type="EMBL" id="MAYW01000139">
    <property type="protein sequence ID" value="ODS31155.1"/>
    <property type="molecule type" value="Genomic_DNA"/>
</dbReference>
<keyword evidence="2" id="KW-0210">Decarboxylase</keyword>
<organism evidence="6 7">
    <name type="scientific">Candidatus Scalindua rubra</name>
    <dbReference type="NCBI Taxonomy" id="1872076"/>
    <lineage>
        <taxon>Bacteria</taxon>
        <taxon>Pseudomonadati</taxon>
        <taxon>Planctomycetota</taxon>
        <taxon>Candidatus Brocadiia</taxon>
        <taxon>Candidatus Brocadiales</taxon>
        <taxon>Candidatus Scalinduaceae</taxon>
        <taxon>Candidatus Scalindua</taxon>
    </lineage>
</organism>
<dbReference type="GO" id="GO:0048040">
    <property type="term" value="F:UDP-glucuronate decarboxylase activity"/>
    <property type="evidence" value="ECO:0007669"/>
    <property type="project" value="TreeGrafter"/>
</dbReference>
<comment type="cofactor">
    <cofactor evidence="1">
        <name>NAD(+)</name>
        <dbReference type="ChEBI" id="CHEBI:57540"/>
    </cofactor>
</comment>
<dbReference type="InterPro" id="IPR001509">
    <property type="entry name" value="Epimerase_deHydtase"/>
</dbReference>
<reference evidence="6 7" key="1">
    <citation type="submission" date="2016-07" db="EMBL/GenBank/DDBJ databases">
        <title>Draft genome of Scalindua rubra, obtained from a brine-seawater interface in the Red Sea, sheds light on salt adaptation in anammox bacteria.</title>
        <authorList>
            <person name="Speth D.R."/>
            <person name="Lagkouvardos I."/>
            <person name="Wang Y."/>
            <person name="Qian P.-Y."/>
            <person name="Dutilh B.E."/>
            <person name="Jetten M.S."/>
        </authorList>
    </citation>
    <scope>NUCLEOTIDE SEQUENCE [LARGE SCALE GENOMIC DNA]</scope>
    <source>
        <strain evidence="6">BSI-1</strain>
    </source>
</reference>
<evidence type="ECO:0000313" key="7">
    <source>
        <dbReference type="Proteomes" id="UP000094056"/>
    </source>
</evidence>
<proteinExistence type="predicted"/>
<gene>
    <name evidence="6" type="primary">rmlB_2</name>
    <name evidence="6" type="ORF">SCARUB_03726</name>
</gene>
<name>A0A1E3X6C2_9BACT</name>
<evidence type="ECO:0000313" key="6">
    <source>
        <dbReference type="EMBL" id="ODS31155.1"/>
    </source>
</evidence>